<dbReference type="NCBIfam" id="NF007808">
    <property type="entry name" value="PRK10515.1"/>
    <property type="match status" value="1"/>
</dbReference>
<dbReference type="AlphaFoldDB" id="W0HTF3"/>
<dbReference type="PATRIC" id="fig|1239307.3.peg.2195"/>
<protein>
    <recommendedName>
        <fullName evidence="3">YjbD family (DUF3811)</fullName>
    </recommendedName>
</protein>
<gene>
    <name evidence="1" type="ORF">Sant_1989</name>
</gene>
<accession>W0HTF3</accession>
<name>W0HTF3_9GAMM</name>
<proteinExistence type="predicted"/>
<dbReference type="InterPro" id="IPR020317">
    <property type="entry name" value="Uncharacterised_YjbD"/>
</dbReference>
<organism evidence="1 2">
    <name type="scientific">Sodalis praecaptivus</name>
    <dbReference type="NCBI Taxonomy" id="1239307"/>
    <lineage>
        <taxon>Bacteria</taxon>
        <taxon>Pseudomonadati</taxon>
        <taxon>Pseudomonadota</taxon>
        <taxon>Gammaproteobacteria</taxon>
        <taxon>Enterobacterales</taxon>
        <taxon>Bruguierivoracaceae</taxon>
        <taxon>Sodalis</taxon>
    </lineage>
</organism>
<dbReference type="KEGG" id="sod:Sant_1989"/>
<dbReference type="Pfam" id="PF11656">
    <property type="entry name" value="DUF3811"/>
    <property type="match status" value="1"/>
</dbReference>
<evidence type="ECO:0000313" key="1">
    <source>
        <dbReference type="EMBL" id="AHF77039.1"/>
    </source>
</evidence>
<evidence type="ECO:0008006" key="3">
    <source>
        <dbReference type="Google" id="ProtNLM"/>
    </source>
</evidence>
<dbReference type="HOGENOM" id="CLU_166878_1_0_6"/>
<keyword evidence="2" id="KW-1185">Reference proteome</keyword>
<dbReference type="Proteomes" id="UP000019028">
    <property type="component" value="Chromosome"/>
</dbReference>
<sequence length="90" mass="10290">MPKAKLTQKEMTDSEQRELKTLLDRTRKAHGRPLTNGESNRIKDEFIARLTAEREAAAKQARAAKKKLALKPDISATYQWSAQMHSRGKR</sequence>
<evidence type="ECO:0000313" key="2">
    <source>
        <dbReference type="Proteomes" id="UP000019028"/>
    </source>
</evidence>
<dbReference type="EMBL" id="CP006569">
    <property type="protein sequence ID" value="AHF77039.1"/>
    <property type="molecule type" value="Genomic_DNA"/>
</dbReference>
<dbReference type="RefSeq" id="WP_025422173.1">
    <property type="nucleotide sequence ID" value="NZ_CP006569.1"/>
</dbReference>
<reference evidence="1 2" key="1">
    <citation type="journal article" date="2014" name="Genome Biol. Evol.">
        <title>Genome degeneration and adaptation in a nascent stage of symbiosis.</title>
        <authorList>
            <person name="Oakeson K.F."/>
            <person name="Gil R."/>
            <person name="Clayton A.L."/>
            <person name="Dunn D.M."/>
            <person name="von Niederhausern A.C."/>
            <person name="Hamil C."/>
            <person name="Aoyagi A."/>
            <person name="Duval B."/>
            <person name="Baca A."/>
            <person name="Silva F.J."/>
            <person name="Vallier A."/>
            <person name="Jackson D.G."/>
            <person name="Latorre A."/>
            <person name="Weiss R.B."/>
            <person name="Heddi A."/>
            <person name="Moya A."/>
            <person name="Dale C."/>
        </authorList>
    </citation>
    <scope>NUCLEOTIDE SEQUENCE [LARGE SCALE GENOMIC DNA]</scope>
    <source>
        <strain evidence="1 2">HS1</strain>
    </source>
</reference>
<dbReference type="OrthoDB" id="6480942at2"/>